<evidence type="ECO:0000313" key="1">
    <source>
        <dbReference type="EMBL" id="TKA25071.1"/>
    </source>
</evidence>
<dbReference type="AlphaFoldDB" id="A0A4U0TS84"/>
<accession>A0A4U0TS84</accession>
<sequence length="204" mass="22043">MADSSPTPTADILSQVLAEYDSRISIDGSSKLLVSNAEIASQIADFTAPIRTPYGPSLTIATRGDSNPKLPEGVNCTAEPLDSLTSKMDFFTHAVFGVGGEDPKFVMEGLKWMHYALRPKGVAIVIALEQGSEEVEEGKFVVGLTDKITYQSKGKARSVEDLVELAGFERGKVRSFEVTSEREFGGKKAVAKVVLARKWDQLTG</sequence>
<gene>
    <name evidence="1" type="ORF">B0A50_06135</name>
</gene>
<reference evidence="1 2" key="1">
    <citation type="submission" date="2017-03" db="EMBL/GenBank/DDBJ databases">
        <title>Genomes of endolithic fungi from Antarctica.</title>
        <authorList>
            <person name="Coleine C."/>
            <person name="Masonjones S."/>
            <person name="Stajich J.E."/>
        </authorList>
    </citation>
    <scope>NUCLEOTIDE SEQUENCE [LARGE SCALE GENOMIC DNA]</scope>
    <source>
        <strain evidence="1 2">CCFEE 6315</strain>
    </source>
</reference>
<name>A0A4U0TS84_9PEZI</name>
<protein>
    <submittedName>
        <fullName evidence="1">Uncharacterized protein</fullName>
    </submittedName>
</protein>
<comment type="caution">
    <text evidence="1">The sequence shown here is derived from an EMBL/GenBank/DDBJ whole genome shotgun (WGS) entry which is preliminary data.</text>
</comment>
<dbReference type="OrthoDB" id="3893917at2759"/>
<dbReference type="Proteomes" id="UP000308549">
    <property type="component" value="Unassembled WGS sequence"/>
</dbReference>
<keyword evidence="2" id="KW-1185">Reference proteome</keyword>
<dbReference type="EMBL" id="NAJL01000038">
    <property type="protein sequence ID" value="TKA25071.1"/>
    <property type="molecule type" value="Genomic_DNA"/>
</dbReference>
<organism evidence="1 2">
    <name type="scientific">Salinomyces thailandicus</name>
    <dbReference type="NCBI Taxonomy" id="706561"/>
    <lineage>
        <taxon>Eukaryota</taxon>
        <taxon>Fungi</taxon>
        <taxon>Dikarya</taxon>
        <taxon>Ascomycota</taxon>
        <taxon>Pezizomycotina</taxon>
        <taxon>Dothideomycetes</taxon>
        <taxon>Dothideomycetidae</taxon>
        <taxon>Mycosphaerellales</taxon>
        <taxon>Teratosphaeriaceae</taxon>
        <taxon>Salinomyces</taxon>
    </lineage>
</organism>
<proteinExistence type="predicted"/>
<evidence type="ECO:0000313" key="2">
    <source>
        <dbReference type="Proteomes" id="UP000308549"/>
    </source>
</evidence>